<organism evidence="3">
    <name type="scientific">Candidatus Tisiphia endosymbiont of Sergentomyia squamirostris</name>
    <dbReference type="NCBI Taxonomy" id="3113639"/>
    <lineage>
        <taxon>Bacteria</taxon>
        <taxon>Pseudomonadati</taxon>
        <taxon>Pseudomonadota</taxon>
        <taxon>Alphaproteobacteria</taxon>
        <taxon>Rickettsiales</taxon>
        <taxon>Rickettsiaceae</taxon>
        <taxon>Rickettsieae</taxon>
        <taxon>Candidatus Tisiphia</taxon>
    </lineage>
</organism>
<reference evidence="3" key="1">
    <citation type="submission" date="2024-01" db="EMBL/GenBank/DDBJ databases">
        <title>Sequencing the genomes of a sandfly, Sergentomyia squamirostris, and its two endosymbionts.</title>
        <authorList>
            <person name="Itokawa K."/>
            <person name="Sanjoba C."/>
        </authorList>
    </citation>
    <scope>NUCLEOTIDE SEQUENCE</scope>
    <source>
        <strain evidence="3">RiSSQ</strain>
    </source>
</reference>
<protein>
    <recommendedName>
        <fullName evidence="2">Antitoxin</fullName>
    </recommendedName>
</protein>
<gene>
    <name evidence="3" type="ORF">DMENIID0002_13610</name>
</gene>
<accession>A0AAT9GA36</accession>
<dbReference type="SUPFAM" id="SSF143120">
    <property type="entry name" value="YefM-like"/>
    <property type="match status" value="1"/>
</dbReference>
<dbReference type="NCBIfam" id="TIGR01552">
    <property type="entry name" value="phd_fam"/>
    <property type="match status" value="1"/>
</dbReference>
<dbReference type="PANTHER" id="PTHR33713:SF6">
    <property type="entry name" value="ANTITOXIN YEFM"/>
    <property type="match status" value="1"/>
</dbReference>
<evidence type="ECO:0000313" key="3">
    <source>
        <dbReference type="EMBL" id="BFD46715.1"/>
    </source>
</evidence>
<comment type="function">
    <text evidence="2">Antitoxin component of a type II toxin-antitoxin (TA) system.</text>
</comment>
<dbReference type="PANTHER" id="PTHR33713">
    <property type="entry name" value="ANTITOXIN YAFN-RELATED"/>
    <property type="match status" value="1"/>
</dbReference>
<evidence type="ECO:0000256" key="2">
    <source>
        <dbReference type="RuleBase" id="RU362080"/>
    </source>
</evidence>
<sequence>MNVQTISVARANLFSLIQETNETHKPVYLKGKHYDAVLLSREDYESLQATLELYSIPGLVKEILKARQEPLDECLNEDDMN</sequence>
<comment type="similarity">
    <text evidence="1 2">Belongs to the phD/YefM antitoxin family.</text>
</comment>
<dbReference type="Pfam" id="PF02604">
    <property type="entry name" value="PhdYeFM_antitox"/>
    <property type="match status" value="1"/>
</dbReference>
<dbReference type="AlphaFoldDB" id="A0AAT9GA36"/>
<proteinExistence type="inferred from homology"/>
<dbReference type="InterPro" id="IPR051405">
    <property type="entry name" value="phD/YefM_antitoxin"/>
</dbReference>
<dbReference type="InterPro" id="IPR036165">
    <property type="entry name" value="YefM-like_sf"/>
</dbReference>
<name>A0AAT9GA36_9RICK</name>
<evidence type="ECO:0000256" key="1">
    <source>
        <dbReference type="ARBA" id="ARBA00009981"/>
    </source>
</evidence>
<dbReference type="InterPro" id="IPR006442">
    <property type="entry name" value="Antitoxin_Phd/YefM"/>
</dbReference>
<dbReference type="EMBL" id="AP029170">
    <property type="protein sequence ID" value="BFD46715.1"/>
    <property type="molecule type" value="Genomic_DNA"/>
</dbReference>
<dbReference type="Gene3D" id="3.40.1620.10">
    <property type="entry name" value="YefM-like domain"/>
    <property type="match status" value="1"/>
</dbReference>